<reference evidence="7" key="1">
    <citation type="journal article" date="2014" name="Front. Microbiol.">
        <title>High frequency of phylogenetically diverse reductive dehalogenase-homologous genes in deep subseafloor sedimentary metagenomes.</title>
        <authorList>
            <person name="Kawai M."/>
            <person name="Futagami T."/>
            <person name="Toyoda A."/>
            <person name="Takaki Y."/>
            <person name="Nishi S."/>
            <person name="Hori S."/>
            <person name="Arai W."/>
            <person name="Tsubouchi T."/>
            <person name="Morono Y."/>
            <person name="Uchiyama I."/>
            <person name="Ito T."/>
            <person name="Fujiyama A."/>
            <person name="Inagaki F."/>
            <person name="Takami H."/>
        </authorList>
    </citation>
    <scope>NUCLEOTIDE SEQUENCE</scope>
    <source>
        <strain evidence="7">Expedition CK06-06</strain>
    </source>
</reference>
<keyword evidence="6" id="KW-0175">Coiled coil</keyword>
<comment type="catalytic activity">
    <reaction evidence="1">
        <text>ATP + protein L-histidine = ADP + protein N-phospho-L-histidine.</text>
        <dbReference type="EC" id="2.7.13.3"/>
    </reaction>
</comment>
<dbReference type="Gene3D" id="1.10.287.130">
    <property type="match status" value="1"/>
</dbReference>
<dbReference type="SUPFAM" id="SSF47384">
    <property type="entry name" value="Homodimeric domain of signal transducing histidine kinase"/>
    <property type="match status" value="1"/>
</dbReference>
<dbReference type="EMBL" id="BARU01040053">
    <property type="protein sequence ID" value="GAH87661.1"/>
    <property type="molecule type" value="Genomic_DNA"/>
</dbReference>
<accession>X1IYY1</accession>
<dbReference type="InterPro" id="IPR036097">
    <property type="entry name" value="HisK_dim/P_sf"/>
</dbReference>
<proteinExistence type="predicted"/>
<feature type="non-terminal residue" evidence="7">
    <location>
        <position position="140"/>
    </location>
</feature>
<evidence type="ECO:0000313" key="7">
    <source>
        <dbReference type="EMBL" id="GAH87661.1"/>
    </source>
</evidence>
<dbReference type="PANTHER" id="PTHR43304:SF1">
    <property type="entry name" value="PAC DOMAIN-CONTAINING PROTEIN"/>
    <property type="match status" value="1"/>
</dbReference>
<name>X1IYY1_9ZZZZ</name>
<feature type="coiled-coil region" evidence="6">
    <location>
        <begin position="69"/>
        <end position="107"/>
    </location>
</feature>
<keyword evidence="5" id="KW-0418">Kinase</keyword>
<evidence type="ECO:0000256" key="1">
    <source>
        <dbReference type="ARBA" id="ARBA00000085"/>
    </source>
</evidence>
<sequence>MNLEDLLNYKTLPKKDDLTDEDLARLFIKYKGLLKKIERDEAFWAATNENIKRAYSKLDELVEKRTIELKMVNEQLQQELTERKKAEEELKKILSELKRSNEELQQFAYVASHDLQQPLRMVASYTQLLAKRYKDKLDKD</sequence>
<evidence type="ECO:0000256" key="4">
    <source>
        <dbReference type="ARBA" id="ARBA00022679"/>
    </source>
</evidence>
<evidence type="ECO:0000256" key="5">
    <source>
        <dbReference type="ARBA" id="ARBA00022777"/>
    </source>
</evidence>
<dbReference type="PANTHER" id="PTHR43304">
    <property type="entry name" value="PHYTOCHROME-LIKE PROTEIN CPH1"/>
    <property type="match status" value="1"/>
</dbReference>
<evidence type="ECO:0000256" key="2">
    <source>
        <dbReference type="ARBA" id="ARBA00012438"/>
    </source>
</evidence>
<keyword evidence="3" id="KW-0597">Phosphoprotein</keyword>
<dbReference type="EC" id="2.7.13.3" evidence="2"/>
<gene>
    <name evidence="7" type="ORF">S03H2_61982</name>
</gene>
<dbReference type="GO" id="GO:0000155">
    <property type="term" value="F:phosphorelay sensor kinase activity"/>
    <property type="evidence" value="ECO:0007669"/>
    <property type="project" value="InterPro"/>
</dbReference>
<organism evidence="7">
    <name type="scientific">marine sediment metagenome</name>
    <dbReference type="NCBI Taxonomy" id="412755"/>
    <lineage>
        <taxon>unclassified sequences</taxon>
        <taxon>metagenomes</taxon>
        <taxon>ecological metagenomes</taxon>
    </lineage>
</organism>
<comment type="caution">
    <text evidence="7">The sequence shown here is derived from an EMBL/GenBank/DDBJ whole genome shotgun (WGS) entry which is preliminary data.</text>
</comment>
<keyword evidence="4" id="KW-0808">Transferase</keyword>
<evidence type="ECO:0000256" key="6">
    <source>
        <dbReference type="SAM" id="Coils"/>
    </source>
</evidence>
<evidence type="ECO:0000256" key="3">
    <source>
        <dbReference type="ARBA" id="ARBA00022553"/>
    </source>
</evidence>
<protein>
    <recommendedName>
        <fullName evidence="2">histidine kinase</fullName>
        <ecNumber evidence="2">2.7.13.3</ecNumber>
    </recommendedName>
</protein>
<dbReference type="InterPro" id="IPR052162">
    <property type="entry name" value="Sensor_kinase/Photoreceptor"/>
</dbReference>
<dbReference type="AlphaFoldDB" id="X1IYY1"/>